<proteinExistence type="predicted"/>
<organism evidence="1 2">
    <name type="scientific">Trichomonas vaginalis (strain ATCC PRA-98 / G3)</name>
    <dbReference type="NCBI Taxonomy" id="412133"/>
    <lineage>
        <taxon>Eukaryota</taxon>
        <taxon>Metamonada</taxon>
        <taxon>Parabasalia</taxon>
        <taxon>Trichomonadida</taxon>
        <taxon>Trichomonadidae</taxon>
        <taxon>Trichomonas</taxon>
    </lineage>
</organism>
<name>A2GPQ9_TRIV3</name>
<reference evidence="1" key="2">
    <citation type="journal article" date="2007" name="Science">
        <title>Draft genome sequence of the sexually transmitted pathogen Trichomonas vaginalis.</title>
        <authorList>
            <person name="Carlton J.M."/>
            <person name="Hirt R.P."/>
            <person name="Silva J.C."/>
            <person name="Delcher A.L."/>
            <person name="Schatz M."/>
            <person name="Zhao Q."/>
            <person name="Wortman J.R."/>
            <person name="Bidwell S.L."/>
            <person name="Alsmark U.C.M."/>
            <person name="Besteiro S."/>
            <person name="Sicheritz-Ponten T."/>
            <person name="Noel C.J."/>
            <person name="Dacks J.B."/>
            <person name="Foster P.G."/>
            <person name="Simillion C."/>
            <person name="Van de Peer Y."/>
            <person name="Miranda-Saavedra D."/>
            <person name="Barton G.J."/>
            <person name="Westrop G.D."/>
            <person name="Mueller S."/>
            <person name="Dessi D."/>
            <person name="Fiori P.L."/>
            <person name="Ren Q."/>
            <person name="Paulsen I."/>
            <person name="Zhang H."/>
            <person name="Bastida-Corcuera F.D."/>
            <person name="Simoes-Barbosa A."/>
            <person name="Brown M.T."/>
            <person name="Hayes R.D."/>
            <person name="Mukherjee M."/>
            <person name="Okumura C.Y."/>
            <person name="Schneider R."/>
            <person name="Smith A.J."/>
            <person name="Vanacova S."/>
            <person name="Villalvazo M."/>
            <person name="Haas B.J."/>
            <person name="Pertea M."/>
            <person name="Feldblyum T.V."/>
            <person name="Utterback T.R."/>
            <person name="Shu C.L."/>
            <person name="Osoegawa K."/>
            <person name="de Jong P.J."/>
            <person name="Hrdy I."/>
            <person name="Horvathova L."/>
            <person name="Zubacova Z."/>
            <person name="Dolezal P."/>
            <person name="Malik S.B."/>
            <person name="Logsdon J.M. Jr."/>
            <person name="Henze K."/>
            <person name="Gupta A."/>
            <person name="Wang C.C."/>
            <person name="Dunne R.L."/>
            <person name="Upcroft J.A."/>
            <person name="Upcroft P."/>
            <person name="White O."/>
            <person name="Salzberg S.L."/>
            <person name="Tang P."/>
            <person name="Chiu C.-H."/>
            <person name="Lee Y.-S."/>
            <person name="Embley T.M."/>
            <person name="Coombs G.H."/>
            <person name="Mottram J.C."/>
            <person name="Tachezy J."/>
            <person name="Fraser-Liggett C.M."/>
            <person name="Johnson P.J."/>
        </authorList>
    </citation>
    <scope>NUCLEOTIDE SEQUENCE [LARGE SCALE GENOMIC DNA]</scope>
    <source>
        <strain evidence="1">G3</strain>
    </source>
</reference>
<dbReference type="VEuPathDB" id="TrichDB:TVAG_583150"/>
<dbReference type="EMBL" id="DS118261">
    <property type="protein sequence ID" value="EAX80858.1"/>
    <property type="molecule type" value="Genomic_DNA"/>
</dbReference>
<sequence>MTFKNSIFCVIFTSVENEVYLSNKVILVQTAMDAFGTTGRIFPYKYEFTETPDRDYTTSPSGFSPVLLSETSYKNIYLPEHRELMRKQISSGKVEMFFIVKYETLKWYLSKGSMYGDELRGVCVNIPDYLVKSKYSPQNMIHFTNVFEDKFKKLTYETGEDITTFYEAVKDVLKAWRIEN</sequence>
<dbReference type="Proteomes" id="UP000001542">
    <property type="component" value="Unassembled WGS sequence"/>
</dbReference>
<dbReference type="VEuPathDB" id="TrichDB:TVAGG3_0642690"/>
<gene>
    <name evidence="1" type="ORF">TVAG_583150</name>
</gene>
<dbReference type="KEGG" id="tva:4738305"/>
<protein>
    <submittedName>
        <fullName evidence="1">Uncharacterized protein</fullName>
    </submittedName>
</protein>
<dbReference type="InParanoid" id="A2GPQ9"/>
<accession>A2GPQ9</accession>
<dbReference type="RefSeq" id="XP_001293788.1">
    <property type="nucleotide sequence ID" value="XM_001293787.1"/>
</dbReference>
<dbReference type="AlphaFoldDB" id="A2GPQ9"/>
<reference evidence="1" key="1">
    <citation type="submission" date="2006-10" db="EMBL/GenBank/DDBJ databases">
        <authorList>
            <person name="Amadeo P."/>
            <person name="Zhao Q."/>
            <person name="Wortman J."/>
            <person name="Fraser-Liggett C."/>
            <person name="Carlton J."/>
        </authorList>
    </citation>
    <scope>NUCLEOTIDE SEQUENCE</scope>
    <source>
        <strain evidence="1">G3</strain>
    </source>
</reference>
<evidence type="ECO:0000313" key="1">
    <source>
        <dbReference type="EMBL" id="EAX80858.1"/>
    </source>
</evidence>
<evidence type="ECO:0000313" key="2">
    <source>
        <dbReference type="Proteomes" id="UP000001542"/>
    </source>
</evidence>
<keyword evidence="2" id="KW-1185">Reference proteome</keyword>